<dbReference type="Proteomes" id="UP000593765">
    <property type="component" value="Chromosome"/>
</dbReference>
<protein>
    <submittedName>
        <fullName evidence="11">Glycosyltransferase family 39 protein</fullName>
    </submittedName>
</protein>
<keyword evidence="5 9" id="KW-0812">Transmembrane</keyword>
<reference evidence="11 12" key="1">
    <citation type="submission" date="2020-10" db="EMBL/GenBank/DDBJ databases">
        <title>Wide distribution of Phycisphaera-like planctomycetes from WD2101 soil group in peatlands and genome analysis of the first cultivated representative.</title>
        <authorList>
            <person name="Dedysh S.N."/>
            <person name="Beletsky A.V."/>
            <person name="Ivanova A."/>
            <person name="Kulichevskaya I.S."/>
            <person name="Suzina N.E."/>
            <person name="Philippov D.A."/>
            <person name="Rakitin A.L."/>
            <person name="Mardanov A.V."/>
            <person name="Ravin N.V."/>
        </authorList>
    </citation>
    <scope>NUCLEOTIDE SEQUENCE [LARGE SCALE GENOMIC DNA]</scope>
    <source>
        <strain evidence="11 12">M1803</strain>
    </source>
</reference>
<feature type="domain" description="Glycosyltransferase RgtA/B/C/D-like" evidence="10">
    <location>
        <begin position="102"/>
        <end position="240"/>
    </location>
</feature>
<evidence type="ECO:0000256" key="6">
    <source>
        <dbReference type="ARBA" id="ARBA00022989"/>
    </source>
</evidence>
<dbReference type="EMBL" id="CP063458">
    <property type="protein sequence ID" value="QOV91378.1"/>
    <property type="molecule type" value="Genomic_DNA"/>
</dbReference>
<dbReference type="GO" id="GO:0016763">
    <property type="term" value="F:pentosyltransferase activity"/>
    <property type="evidence" value="ECO:0007669"/>
    <property type="project" value="TreeGrafter"/>
</dbReference>
<keyword evidence="7 9" id="KW-0472">Membrane</keyword>
<evidence type="ECO:0000256" key="4">
    <source>
        <dbReference type="ARBA" id="ARBA00022679"/>
    </source>
</evidence>
<keyword evidence="4" id="KW-0808">Transferase</keyword>
<evidence type="ECO:0000313" key="12">
    <source>
        <dbReference type="Proteomes" id="UP000593765"/>
    </source>
</evidence>
<feature type="transmembrane region" description="Helical" evidence="9">
    <location>
        <begin position="125"/>
        <end position="145"/>
    </location>
</feature>
<dbReference type="Pfam" id="PF13231">
    <property type="entry name" value="PMT_2"/>
    <property type="match status" value="1"/>
</dbReference>
<dbReference type="RefSeq" id="WP_206294632.1">
    <property type="nucleotide sequence ID" value="NZ_CP063458.1"/>
</dbReference>
<evidence type="ECO:0000256" key="2">
    <source>
        <dbReference type="ARBA" id="ARBA00022475"/>
    </source>
</evidence>
<evidence type="ECO:0000256" key="9">
    <source>
        <dbReference type="SAM" id="Phobius"/>
    </source>
</evidence>
<dbReference type="InterPro" id="IPR038731">
    <property type="entry name" value="RgtA/B/C-like"/>
</dbReference>
<feature type="region of interest" description="Disordered" evidence="8">
    <location>
        <begin position="1"/>
        <end position="33"/>
    </location>
</feature>
<feature type="transmembrane region" description="Helical" evidence="9">
    <location>
        <begin position="419"/>
        <end position="439"/>
    </location>
</feature>
<feature type="transmembrane region" description="Helical" evidence="9">
    <location>
        <begin position="46"/>
        <end position="65"/>
    </location>
</feature>
<keyword evidence="2" id="KW-1003">Cell membrane</keyword>
<sequence>MADATGDDLPSIRWSSMTTQRRRRKFSASMDEPSTLTIPAPRHSSLLLVAGLALIASVVLFPSLGRSAMEPDESLYALATDQIRESGEWWTLSPTPPHPYFNKPPLYMWLSATTYDLLPGFEFKYRFWSAVFGIVAVVMTGLLGAKLFRWEVGAIAGLLLLTNRSFLIDHGTRFGGMDAGLTACYAAMLWIYWPGKSVSPRRWAAIGAIAGVASMLKPLGGVPMLLVIFVFAIARWDRMARASLLPGPWRMSEGGPHRQASTLAHANRLILIVAAVGLPLVAIAAPWYVINHLRYPDQFTTHLFGQQIAGAISGGGDQAGDRPWHFYLTAVPRSSRHFLLLMPAMVWLAVMAWRRREQRSAAGFLAVAGIGWIALISVAEKKFLHYAYPAFVPLAIAMGGMIIDAAYRISCRLRYRSLARWLSNGVVVLLAGFAGWLAVARLEAMSDPSGLWETYRRSEAAIRSGQVSVLLVDVPAKRGDRWSDGQIARPQMSIYLTHMHGQRGGDAELRAALASPTPVLIILPANKAATLNAKENAVRRYADRYLVAIELNQ</sequence>
<name>A0A7M2X0W0_9BACT</name>
<accession>A0A7M2X0W0</accession>
<feature type="transmembrane region" description="Helical" evidence="9">
    <location>
        <begin position="337"/>
        <end position="354"/>
    </location>
</feature>
<evidence type="ECO:0000259" key="10">
    <source>
        <dbReference type="Pfam" id="PF13231"/>
    </source>
</evidence>
<dbReference type="GO" id="GO:0009103">
    <property type="term" value="P:lipopolysaccharide biosynthetic process"/>
    <property type="evidence" value="ECO:0007669"/>
    <property type="project" value="UniProtKB-ARBA"/>
</dbReference>
<dbReference type="PANTHER" id="PTHR33908">
    <property type="entry name" value="MANNOSYLTRANSFERASE YKCB-RELATED"/>
    <property type="match status" value="1"/>
</dbReference>
<dbReference type="InterPro" id="IPR050297">
    <property type="entry name" value="LipidA_mod_glycosyltrf_83"/>
</dbReference>
<dbReference type="GO" id="GO:0005886">
    <property type="term" value="C:plasma membrane"/>
    <property type="evidence" value="ECO:0007669"/>
    <property type="project" value="UniProtKB-SubCell"/>
</dbReference>
<proteinExistence type="predicted"/>
<feature type="transmembrane region" description="Helical" evidence="9">
    <location>
        <begin position="361"/>
        <end position="379"/>
    </location>
</feature>
<keyword evidence="6 9" id="KW-1133">Transmembrane helix</keyword>
<dbReference type="KEGG" id="hbs:IPV69_08505"/>
<comment type="subcellular location">
    <subcellularLocation>
        <location evidence="1">Cell membrane</location>
        <topology evidence="1">Multi-pass membrane protein</topology>
    </subcellularLocation>
</comment>
<keyword evidence="3" id="KW-0328">Glycosyltransferase</keyword>
<organism evidence="11 12">
    <name type="scientific">Humisphaera borealis</name>
    <dbReference type="NCBI Taxonomy" id="2807512"/>
    <lineage>
        <taxon>Bacteria</taxon>
        <taxon>Pseudomonadati</taxon>
        <taxon>Planctomycetota</taxon>
        <taxon>Phycisphaerae</taxon>
        <taxon>Tepidisphaerales</taxon>
        <taxon>Tepidisphaeraceae</taxon>
        <taxon>Humisphaera</taxon>
    </lineage>
</organism>
<evidence type="ECO:0000256" key="7">
    <source>
        <dbReference type="ARBA" id="ARBA00023136"/>
    </source>
</evidence>
<feature type="transmembrane region" description="Helical" evidence="9">
    <location>
        <begin position="269"/>
        <end position="290"/>
    </location>
</feature>
<evidence type="ECO:0000256" key="5">
    <source>
        <dbReference type="ARBA" id="ARBA00022692"/>
    </source>
</evidence>
<feature type="transmembrane region" description="Helical" evidence="9">
    <location>
        <begin position="385"/>
        <end position="407"/>
    </location>
</feature>
<dbReference type="PANTHER" id="PTHR33908:SF11">
    <property type="entry name" value="MEMBRANE PROTEIN"/>
    <property type="match status" value="1"/>
</dbReference>
<evidence type="ECO:0000256" key="1">
    <source>
        <dbReference type="ARBA" id="ARBA00004651"/>
    </source>
</evidence>
<evidence type="ECO:0000256" key="8">
    <source>
        <dbReference type="SAM" id="MobiDB-lite"/>
    </source>
</evidence>
<dbReference type="AlphaFoldDB" id="A0A7M2X0W0"/>
<gene>
    <name evidence="11" type="ORF">IPV69_08505</name>
</gene>
<evidence type="ECO:0000313" key="11">
    <source>
        <dbReference type="EMBL" id="QOV91378.1"/>
    </source>
</evidence>
<evidence type="ECO:0000256" key="3">
    <source>
        <dbReference type="ARBA" id="ARBA00022676"/>
    </source>
</evidence>
<feature type="transmembrane region" description="Helical" evidence="9">
    <location>
        <begin position="205"/>
        <end position="234"/>
    </location>
</feature>
<keyword evidence="12" id="KW-1185">Reference proteome</keyword>
<feature type="transmembrane region" description="Helical" evidence="9">
    <location>
        <begin position="174"/>
        <end position="193"/>
    </location>
</feature>